<gene>
    <name evidence="1" type="ORF">J2Y69_003068</name>
</gene>
<organism evidence="1 2">
    <name type="scientific">Microbacterium resistens</name>
    <dbReference type="NCBI Taxonomy" id="156977"/>
    <lineage>
        <taxon>Bacteria</taxon>
        <taxon>Bacillati</taxon>
        <taxon>Actinomycetota</taxon>
        <taxon>Actinomycetes</taxon>
        <taxon>Micrococcales</taxon>
        <taxon>Microbacteriaceae</taxon>
        <taxon>Microbacterium</taxon>
    </lineage>
</organism>
<dbReference type="RefSeq" id="WP_310022294.1">
    <property type="nucleotide sequence ID" value="NZ_JAVDUM010000014.1"/>
</dbReference>
<evidence type="ECO:0000313" key="2">
    <source>
        <dbReference type="Proteomes" id="UP001259347"/>
    </source>
</evidence>
<comment type="caution">
    <text evidence="1">The sequence shown here is derived from an EMBL/GenBank/DDBJ whole genome shotgun (WGS) entry which is preliminary data.</text>
</comment>
<keyword evidence="2" id="KW-1185">Reference proteome</keyword>
<evidence type="ECO:0000313" key="1">
    <source>
        <dbReference type="EMBL" id="MDR6868452.1"/>
    </source>
</evidence>
<reference evidence="1 2" key="1">
    <citation type="submission" date="2023-07" db="EMBL/GenBank/DDBJ databases">
        <title>Sorghum-associated microbial communities from plants grown in Nebraska, USA.</title>
        <authorList>
            <person name="Schachtman D."/>
        </authorList>
    </citation>
    <scope>NUCLEOTIDE SEQUENCE [LARGE SCALE GENOMIC DNA]</scope>
    <source>
        <strain evidence="1 2">2980</strain>
    </source>
</reference>
<sequence>MNRYAHFEAIIARARERGAPPVHDSNAPLNSDGTVVRSSYVVLHDLGPDEIGDDRYTAADDVTAARTMRIVARCVGEDPAAVRRVADAMIAQLVGWTPVVPGRVCWPIRLDDEGEVEDDQKVSPPLPFIDLDLIYRSTPEG</sequence>
<name>A0ABU1SFQ3_9MICO</name>
<proteinExistence type="predicted"/>
<accession>A0ABU1SFQ3</accession>
<protein>
    <recommendedName>
        <fullName evidence="3">Tail terminator</fullName>
    </recommendedName>
</protein>
<evidence type="ECO:0008006" key="3">
    <source>
        <dbReference type="Google" id="ProtNLM"/>
    </source>
</evidence>
<dbReference type="Proteomes" id="UP001259347">
    <property type="component" value="Unassembled WGS sequence"/>
</dbReference>
<dbReference type="EMBL" id="JAVDUM010000014">
    <property type="protein sequence ID" value="MDR6868452.1"/>
    <property type="molecule type" value="Genomic_DNA"/>
</dbReference>